<keyword evidence="2" id="KW-1185">Reference proteome</keyword>
<comment type="caution">
    <text evidence="1">The sequence shown here is derived from an EMBL/GenBank/DDBJ whole genome shotgun (WGS) entry which is preliminary data.</text>
</comment>
<sequence length="193" mass="21375">METRPGSEHSLGSVTLLFGSDREQGCRNISSHVSFHLLVSGSNCLIGRYGESGVTKIEVSSQPTLWNVVSLIDLWNHLNSISPLETQTLNIDLRARTHRLVNAVTCLTAHTGQATAVLLHNFFVVVVRVFWYAEHDRQQQQVCLTGGGTCPTRQIILGFGVSAHVTWLGWLPRIESFVLLNGERTGSPNEDWV</sequence>
<gene>
    <name evidence="1" type="ORF">Bpfe_021691</name>
</gene>
<protein>
    <submittedName>
        <fullName evidence="1">Uncharacterized protein</fullName>
    </submittedName>
</protein>
<dbReference type="EMBL" id="JASAOG010000132">
    <property type="protein sequence ID" value="KAK0048925.1"/>
    <property type="molecule type" value="Genomic_DNA"/>
</dbReference>
<proteinExistence type="predicted"/>
<name>A0AAD8B6I0_BIOPF</name>
<accession>A0AAD8B6I0</accession>
<evidence type="ECO:0000313" key="2">
    <source>
        <dbReference type="Proteomes" id="UP001233172"/>
    </source>
</evidence>
<dbReference type="AlphaFoldDB" id="A0AAD8B6I0"/>
<organism evidence="1 2">
    <name type="scientific">Biomphalaria pfeifferi</name>
    <name type="common">Bloodfluke planorb</name>
    <name type="synonym">Freshwater snail</name>
    <dbReference type="NCBI Taxonomy" id="112525"/>
    <lineage>
        <taxon>Eukaryota</taxon>
        <taxon>Metazoa</taxon>
        <taxon>Spiralia</taxon>
        <taxon>Lophotrochozoa</taxon>
        <taxon>Mollusca</taxon>
        <taxon>Gastropoda</taxon>
        <taxon>Heterobranchia</taxon>
        <taxon>Euthyneura</taxon>
        <taxon>Panpulmonata</taxon>
        <taxon>Hygrophila</taxon>
        <taxon>Lymnaeoidea</taxon>
        <taxon>Planorbidae</taxon>
        <taxon>Biomphalaria</taxon>
    </lineage>
</organism>
<reference evidence="1" key="2">
    <citation type="submission" date="2023-04" db="EMBL/GenBank/DDBJ databases">
        <authorList>
            <person name="Bu L."/>
            <person name="Lu L."/>
            <person name="Laidemitt M.R."/>
            <person name="Zhang S.M."/>
            <person name="Mutuku M."/>
            <person name="Mkoji G."/>
            <person name="Steinauer M."/>
            <person name="Loker E.S."/>
        </authorList>
    </citation>
    <scope>NUCLEOTIDE SEQUENCE</scope>
    <source>
        <strain evidence="1">KasaAsao</strain>
        <tissue evidence="1">Whole Snail</tissue>
    </source>
</reference>
<reference evidence="1" key="1">
    <citation type="journal article" date="2023" name="PLoS Negl. Trop. Dis.">
        <title>A genome sequence for Biomphalaria pfeifferi, the major vector snail for the human-infecting parasite Schistosoma mansoni.</title>
        <authorList>
            <person name="Bu L."/>
            <person name="Lu L."/>
            <person name="Laidemitt M.R."/>
            <person name="Zhang S.M."/>
            <person name="Mutuku M."/>
            <person name="Mkoji G."/>
            <person name="Steinauer M."/>
            <person name="Loker E.S."/>
        </authorList>
    </citation>
    <scope>NUCLEOTIDE SEQUENCE</scope>
    <source>
        <strain evidence="1">KasaAsao</strain>
    </source>
</reference>
<evidence type="ECO:0000313" key="1">
    <source>
        <dbReference type="EMBL" id="KAK0048925.1"/>
    </source>
</evidence>
<dbReference type="Proteomes" id="UP001233172">
    <property type="component" value="Unassembled WGS sequence"/>
</dbReference>